<evidence type="ECO:0000313" key="2">
    <source>
        <dbReference type="Proteomes" id="UP000028826"/>
    </source>
</evidence>
<organism evidence="1 2">
    <name type="scientific">Haematobacter massiliensis</name>
    <dbReference type="NCBI Taxonomy" id="195105"/>
    <lineage>
        <taxon>Bacteria</taxon>
        <taxon>Pseudomonadati</taxon>
        <taxon>Pseudomonadota</taxon>
        <taxon>Alphaproteobacteria</taxon>
        <taxon>Rhodobacterales</taxon>
        <taxon>Paracoccaceae</taxon>
        <taxon>Haematobacter</taxon>
    </lineage>
</organism>
<sequence length="236" mass="26710">MTEHTRYALYWTSPPGPLTDFAAAWLGWNPWTSLEALPPALAGRPLGWPQITEEPRRYGFHATLKAPFRMAEGRNRAELEAELQRFAQGQAAVRLEGLDFSQLSGFVALRPKGDVAELNRFAMTVVEYFDDFRAPLTEAEIARRKPETLSPQQRRKLVDWGYPYVGDDFRFHLTLTGRLPETAARAVIEELEPYIAPLLPEPLIIDHIYLFGQRPDGKFEVLKGYPLTAPANSISS</sequence>
<dbReference type="InterPro" id="IPR009389">
    <property type="entry name" value="DUF1045"/>
</dbReference>
<dbReference type="STRING" id="195105.CN97_19770"/>
<dbReference type="PIRSF" id="PIRSF033328">
    <property type="entry name" value="Phest_Mll4975"/>
    <property type="match status" value="1"/>
</dbReference>
<dbReference type="Gene3D" id="3.90.1140.10">
    <property type="entry name" value="Cyclic phosphodiesterase"/>
    <property type="match status" value="1"/>
</dbReference>
<dbReference type="EMBL" id="JGYG01000009">
    <property type="protein sequence ID" value="KFI27884.1"/>
    <property type="molecule type" value="Genomic_DNA"/>
</dbReference>
<gene>
    <name evidence="1" type="ORF">CN97_19770</name>
</gene>
<reference evidence="1 2" key="1">
    <citation type="submission" date="2014-03" db="EMBL/GenBank/DDBJ databases">
        <title>Genome of Haematobacter massiliensis CCUG 47968.</title>
        <authorList>
            <person name="Wang D."/>
            <person name="Wang G."/>
        </authorList>
    </citation>
    <scope>NUCLEOTIDE SEQUENCE [LARGE SCALE GENOMIC DNA]</scope>
    <source>
        <strain evidence="1 2">CCUG 47968</strain>
    </source>
</reference>
<evidence type="ECO:0000313" key="1">
    <source>
        <dbReference type="EMBL" id="KFI27884.1"/>
    </source>
</evidence>
<dbReference type="AlphaFoldDB" id="A0A086Y0T4"/>
<name>A0A086Y0T4_9RHOB</name>
<dbReference type="eggNOG" id="COG3709">
    <property type="taxonomic scope" value="Bacteria"/>
</dbReference>
<dbReference type="Proteomes" id="UP000028826">
    <property type="component" value="Unassembled WGS sequence"/>
</dbReference>
<dbReference type="Pfam" id="PF06299">
    <property type="entry name" value="DUF1045"/>
    <property type="match status" value="1"/>
</dbReference>
<comment type="caution">
    <text evidence="1">The sequence shown here is derived from an EMBL/GenBank/DDBJ whole genome shotgun (WGS) entry which is preliminary data.</text>
</comment>
<dbReference type="RefSeq" id="WP_035712658.1">
    <property type="nucleotide sequence ID" value="NZ_CAMIFG010000070.1"/>
</dbReference>
<proteinExistence type="predicted"/>
<protein>
    <submittedName>
        <fullName evidence="1">Phosphonate metabolism protein</fullName>
    </submittedName>
</protein>
<accession>A0A086Y0T4</accession>
<keyword evidence="2" id="KW-1185">Reference proteome</keyword>